<name>A0A3B0MKK9_9GAMM</name>
<dbReference type="EMBL" id="UFQR01000022">
    <property type="protein sequence ID" value="SSW96579.1"/>
    <property type="molecule type" value="Genomic_DNA"/>
</dbReference>
<reference evidence="1" key="1">
    <citation type="submission" date="2018-04" db="EMBL/GenBank/DDBJ databases">
        <authorList>
            <person name="Go L.Y."/>
            <person name="Mitchell J.A."/>
        </authorList>
    </citation>
    <scope>NUCLEOTIDE SEQUENCE</scope>
    <source>
        <strain evidence="1">ARTV</strain>
    </source>
</reference>
<accession>A0A3B0MKK9</accession>
<organism evidence="1">
    <name type="scientific">Arsenophonus endosymbiont of Trialeurodes vaporariorum</name>
    <dbReference type="NCBI Taxonomy" id="235567"/>
    <lineage>
        <taxon>Bacteria</taxon>
        <taxon>Pseudomonadati</taxon>
        <taxon>Pseudomonadota</taxon>
        <taxon>Gammaproteobacteria</taxon>
        <taxon>Enterobacterales</taxon>
        <taxon>Morganellaceae</taxon>
        <taxon>Arsenophonus</taxon>
    </lineage>
</organism>
<evidence type="ECO:0000313" key="1">
    <source>
        <dbReference type="EMBL" id="SSW96579.1"/>
    </source>
</evidence>
<gene>
    <name evidence="1" type="ORF">ARTV_3056</name>
</gene>
<sequence>MSNQNNALLYKIDFSEKTYFNVLMEVLRNYGRDVYTELCSLLNNKIDTSFDNYITQDMINYISDFF</sequence>
<protein>
    <submittedName>
        <fullName evidence="1">Uncharacterized protein</fullName>
    </submittedName>
</protein>
<proteinExistence type="predicted"/>
<dbReference type="AlphaFoldDB" id="A0A3B0MKK9"/>